<feature type="domain" description="Phospholipid/glycerol acyltransferase" evidence="4">
    <location>
        <begin position="108"/>
        <end position="230"/>
    </location>
</feature>
<accession>A0A939EJI3</accession>
<gene>
    <name evidence="5" type="ORF">JF539_20945</name>
</gene>
<reference evidence="5" key="1">
    <citation type="submission" date="2020-12" db="EMBL/GenBank/DDBJ databases">
        <title>Oil enriched cultivation method for isolating marine PHA-producing bacteria.</title>
        <authorList>
            <person name="Zheng W."/>
            <person name="Yu S."/>
            <person name="Huang Y."/>
        </authorList>
    </citation>
    <scope>NUCLEOTIDE SEQUENCE</scope>
    <source>
        <strain evidence="5">SY-2-12</strain>
    </source>
</reference>
<protein>
    <submittedName>
        <fullName evidence="5">1-acyl-sn-glycerol-3-phosphate acyltransferase</fullName>
    </submittedName>
</protein>
<dbReference type="SMART" id="SM00563">
    <property type="entry name" value="PlsC"/>
    <property type="match status" value="1"/>
</dbReference>
<keyword evidence="3 5" id="KW-0012">Acyltransferase</keyword>
<dbReference type="SUPFAM" id="SSF69593">
    <property type="entry name" value="Glycerol-3-phosphate (1)-acyltransferase"/>
    <property type="match status" value="1"/>
</dbReference>
<name>A0A939EJI3_9HYPH</name>
<evidence type="ECO:0000256" key="2">
    <source>
        <dbReference type="ARBA" id="ARBA00022679"/>
    </source>
</evidence>
<proteinExistence type="predicted"/>
<dbReference type="InterPro" id="IPR002123">
    <property type="entry name" value="Plipid/glycerol_acylTrfase"/>
</dbReference>
<comment type="pathway">
    <text evidence="1">Lipid metabolism.</text>
</comment>
<evidence type="ECO:0000313" key="5">
    <source>
        <dbReference type="EMBL" id="MBN9672835.1"/>
    </source>
</evidence>
<dbReference type="PANTHER" id="PTHR10434:SF66">
    <property type="entry name" value="PHOSPHOLIPID_GLYCEROL ACYLTRANSFERASE DOMAIN-CONTAINING PROTEIN"/>
    <property type="match status" value="1"/>
</dbReference>
<evidence type="ECO:0000256" key="3">
    <source>
        <dbReference type="ARBA" id="ARBA00023315"/>
    </source>
</evidence>
<dbReference type="RefSeq" id="WP_207142685.1">
    <property type="nucleotide sequence ID" value="NZ_JAEKJZ010000005.1"/>
</dbReference>
<dbReference type="PANTHER" id="PTHR10434">
    <property type="entry name" value="1-ACYL-SN-GLYCEROL-3-PHOSPHATE ACYLTRANSFERASE"/>
    <property type="match status" value="1"/>
</dbReference>
<dbReference type="Proteomes" id="UP000664096">
    <property type="component" value="Unassembled WGS sequence"/>
</dbReference>
<evidence type="ECO:0000313" key="6">
    <source>
        <dbReference type="Proteomes" id="UP000664096"/>
    </source>
</evidence>
<keyword evidence="2" id="KW-0808">Transferase</keyword>
<evidence type="ECO:0000256" key="1">
    <source>
        <dbReference type="ARBA" id="ARBA00005189"/>
    </source>
</evidence>
<evidence type="ECO:0000259" key="4">
    <source>
        <dbReference type="SMART" id="SM00563"/>
    </source>
</evidence>
<dbReference type="GO" id="GO:0006654">
    <property type="term" value="P:phosphatidic acid biosynthetic process"/>
    <property type="evidence" value="ECO:0007669"/>
    <property type="project" value="TreeGrafter"/>
</dbReference>
<comment type="caution">
    <text evidence="5">The sequence shown here is derived from an EMBL/GenBank/DDBJ whole genome shotgun (WGS) entry which is preliminary data.</text>
</comment>
<dbReference type="Pfam" id="PF19576">
    <property type="entry name" value="Acyltransf_2"/>
    <property type="match status" value="1"/>
</dbReference>
<organism evidence="5 6">
    <name type="scientific">Roseibium aggregatum</name>
    <dbReference type="NCBI Taxonomy" id="187304"/>
    <lineage>
        <taxon>Bacteria</taxon>
        <taxon>Pseudomonadati</taxon>
        <taxon>Pseudomonadota</taxon>
        <taxon>Alphaproteobacteria</taxon>
        <taxon>Hyphomicrobiales</taxon>
        <taxon>Stappiaceae</taxon>
        <taxon>Roseibium</taxon>
    </lineage>
</organism>
<dbReference type="EMBL" id="JAEKJZ010000005">
    <property type="protein sequence ID" value="MBN9672835.1"/>
    <property type="molecule type" value="Genomic_DNA"/>
</dbReference>
<sequence length="302" mass="34391">MRTTDQTTDTLPKRREAGLQRRLSDTHLTDTHIVDDLIAERGKLVMASPWWPLIRPFAYRILRYRSAVEMADTIGQMEAQEVFEHLSGLLDLNVTTLGIERVPTEGPVVLVSNHPTGIADGIVLFDAIKSRRKDLSIFANRDAIRINPRLSDMIVPVEWRADFKSRQKSKETLKIASAAFSRERVVVLFPSGRLAHWHQGKLTERPWMSSALALARKNKAPIIPMHMGGRNSGLFYFLARVSTELRDMTVFNELLNKKNAEFRVHFGQPIRPERLAGDLTELTEQMRVHCSETLAQNPDAEF</sequence>
<dbReference type="AlphaFoldDB" id="A0A939EJI3"/>
<dbReference type="InterPro" id="IPR045746">
    <property type="entry name" value="ACT14924-like_Acyltransf_dom"/>
</dbReference>
<dbReference type="GO" id="GO:0003841">
    <property type="term" value="F:1-acylglycerol-3-phosphate O-acyltransferase activity"/>
    <property type="evidence" value="ECO:0007669"/>
    <property type="project" value="TreeGrafter"/>
</dbReference>